<dbReference type="GO" id="GO:0020037">
    <property type="term" value="F:heme binding"/>
    <property type="evidence" value="ECO:0007669"/>
    <property type="project" value="InterPro"/>
</dbReference>
<dbReference type="InterPro" id="IPR001128">
    <property type="entry name" value="Cyt_P450"/>
</dbReference>
<evidence type="ECO:0000256" key="4">
    <source>
        <dbReference type="ARBA" id="ARBA00023002"/>
    </source>
</evidence>
<comment type="cofactor">
    <cofactor evidence="1">
        <name>heme</name>
        <dbReference type="ChEBI" id="CHEBI:30413"/>
    </cofactor>
</comment>
<dbReference type="Gene3D" id="1.10.630.10">
    <property type="entry name" value="Cytochrome P450"/>
    <property type="match status" value="2"/>
</dbReference>
<dbReference type="Proteomes" id="UP000624244">
    <property type="component" value="Unassembled WGS sequence"/>
</dbReference>
<evidence type="ECO:0000256" key="5">
    <source>
        <dbReference type="ARBA" id="ARBA00023004"/>
    </source>
</evidence>
<evidence type="ECO:0000256" key="2">
    <source>
        <dbReference type="ARBA" id="ARBA00010617"/>
    </source>
</evidence>
<evidence type="ECO:0000256" key="1">
    <source>
        <dbReference type="ARBA" id="ARBA00001971"/>
    </source>
</evidence>
<dbReference type="Pfam" id="PF00067">
    <property type="entry name" value="p450"/>
    <property type="match status" value="1"/>
</dbReference>
<evidence type="ECO:0008006" key="8">
    <source>
        <dbReference type="Google" id="ProtNLM"/>
    </source>
</evidence>
<dbReference type="GO" id="GO:0004497">
    <property type="term" value="F:monooxygenase activity"/>
    <property type="evidence" value="ECO:0007669"/>
    <property type="project" value="InterPro"/>
</dbReference>
<dbReference type="PANTHER" id="PTHR46206:SF7">
    <property type="entry name" value="P450, PUTATIVE (EUROFUNG)-RELATED"/>
    <property type="match status" value="1"/>
</dbReference>
<keyword evidence="5" id="KW-0408">Iron</keyword>
<dbReference type="InterPro" id="IPR036396">
    <property type="entry name" value="Cyt_P450_sf"/>
</dbReference>
<dbReference type="PANTHER" id="PTHR46206">
    <property type="entry name" value="CYTOCHROME P450"/>
    <property type="match status" value="1"/>
</dbReference>
<proteinExistence type="inferred from homology"/>
<protein>
    <recommendedName>
        <fullName evidence="8">Cytochrome P450</fullName>
    </recommendedName>
</protein>
<sequence length="252" mass="28423">MNEQGILALSRSTSFVTAHMFVGIPTVVIPASLLPELRKLPDDVLSRAETVVQAINRFQLMKIDHTRLNLGSPTPINSIKADLTPALVSLTPLIVRLSPNICNETEINIFDKLNLLIAKVSSRVFVGPEMCQDPKYIDTAAGYTLEFMNAVHSVKTLRLWLKPYLEPRTPEVKNLRQREKLAKKILRPLIEERIHRKANNSSWQEPDDLLTMIFAAIHTTTATATNIFYTLAATPEYIEPLREEIRTVSAKQ</sequence>
<reference evidence="6" key="1">
    <citation type="submission" date="2019-11" db="EMBL/GenBank/DDBJ databases">
        <title>Bipolaris sorokiniana Genome sequencing.</title>
        <authorList>
            <person name="Wang H."/>
        </authorList>
    </citation>
    <scope>NUCLEOTIDE SEQUENCE</scope>
</reference>
<dbReference type="AlphaFoldDB" id="A0A8H5ZP47"/>
<organism evidence="6 7">
    <name type="scientific">Cochliobolus sativus</name>
    <name type="common">Common root rot and spot blotch fungus</name>
    <name type="synonym">Bipolaris sorokiniana</name>
    <dbReference type="NCBI Taxonomy" id="45130"/>
    <lineage>
        <taxon>Eukaryota</taxon>
        <taxon>Fungi</taxon>
        <taxon>Dikarya</taxon>
        <taxon>Ascomycota</taxon>
        <taxon>Pezizomycotina</taxon>
        <taxon>Dothideomycetes</taxon>
        <taxon>Pleosporomycetidae</taxon>
        <taxon>Pleosporales</taxon>
        <taxon>Pleosporineae</taxon>
        <taxon>Pleosporaceae</taxon>
        <taxon>Bipolaris</taxon>
    </lineage>
</organism>
<keyword evidence="4" id="KW-0560">Oxidoreductase</keyword>
<evidence type="ECO:0000256" key="3">
    <source>
        <dbReference type="ARBA" id="ARBA00022723"/>
    </source>
</evidence>
<evidence type="ECO:0000313" key="6">
    <source>
        <dbReference type="EMBL" id="KAF5851719.1"/>
    </source>
</evidence>
<gene>
    <name evidence="6" type="ORF">GGP41_000453</name>
</gene>
<comment type="similarity">
    <text evidence="2">Belongs to the cytochrome P450 family.</text>
</comment>
<accession>A0A8H5ZP47</accession>
<dbReference type="GO" id="GO:0016705">
    <property type="term" value="F:oxidoreductase activity, acting on paired donors, with incorporation or reduction of molecular oxygen"/>
    <property type="evidence" value="ECO:0007669"/>
    <property type="project" value="InterPro"/>
</dbReference>
<dbReference type="GO" id="GO:0005506">
    <property type="term" value="F:iron ion binding"/>
    <property type="evidence" value="ECO:0007669"/>
    <property type="project" value="InterPro"/>
</dbReference>
<dbReference type="EMBL" id="WNKQ01000004">
    <property type="protein sequence ID" value="KAF5851719.1"/>
    <property type="molecule type" value="Genomic_DNA"/>
</dbReference>
<comment type="caution">
    <text evidence="6">The sequence shown here is derived from an EMBL/GenBank/DDBJ whole genome shotgun (WGS) entry which is preliminary data.</text>
</comment>
<dbReference type="SUPFAM" id="SSF48264">
    <property type="entry name" value="Cytochrome P450"/>
    <property type="match status" value="1"/>
</dbReference>
<evidence type="ECO:0000313" key="7">
    <source>
        <dbReference type="Proteomes" id="UP000624244"/>
    </source>
</evidence>
<name>A0A8H5ZP47_COCSA</name>
<keyword evidence="3" id="KW-0479">Metal-binding</keyword>